<keyword evidence="1" id="KW-0472">Membrane</keyword>
<accession>A0A1I6EX21</accession>
<gene>
    <name evidence="2" type="ORF">SAMN04488564_10696</name>
</gene>
<reference evidence="3" key="1">
    <citation type="submission" date="2016-10" db="EMBL/GenBank/DDBJ databases">
        <authorList>
            <person name="Varghese N."/>
            <person name="Submissions S."/>
        </authorList>
    </citation>
    <scope>NUCLEOTIDE SEQUENCE [LARGE SCALE GENOMIC DNA]</scope>
    <source>
        <strain evidence="3">DSM 44232</strain>
    </source>
</reference>
<dbReference type="Proteomes" id="UP000198583">
    <property type="component" value="Unassembled WGS sequence"/>
</dbReference>
<organism evidence="2 3">
    <name type="scientific">Lentzea waywayandensis</name>
    <dbReference type="NCBI Taxonomy" id="84724"/>
    <lineage>
        <taxon>Bacteria</taxon>
        <taxon>Bacillati</taxon>
        <taxon>Actinomycetota</taxon>
        <taxon>Actinomycetes</taxon>
        <taxon>Pseudonocardiales</taxon>
        <taxon>Pseudonocardiaceae</taxon>
        <taxon>Lentzea</taxon>
    </lineage>
</organism>
<evidence type="ECO:0000256" key="1">
    <source>
        <dbReference type="SAM" id="Phobius"/>
    </source>
</evidence>
<evidence type="ECO:0000313" key="3">
    <source>
        <dbReference type="Proteomes" id="UP000198583"/>
    </source>
</evidence>
<evidence type="ECO:0000313" key="2">
    <source>
        <dbReference type="EMBL" id="SFR22201.1"/>
    </source>
</evidence>
<dbReference type="OrthoDB" id="3699032at2"/>
<protein>
    <submittedName>
        <fullName evidence="2">Uncharacterized protein</fullName>
    </submittedName>
</protein>
<name>A0A1I6EX21_9PSEU</name>
<keyword evidence="1" id="KW-1133">Transmembrane helix</keyword>
<dbReference type="RefSeq" id="WP_093598327.1">
    <property type="nucleotide sequence ID" value="NZ_FOYL01000006.1"/>
</dbReference>
<sequence>MVIKVRGWFTPLRIGLAGTVLVALLLLVPISFRAPGDHEMTDCGSPLAFDPRGYNHASERRYWDDFVRNCMIGRTTRLAQVLGVLAVTSLLVTFTLVRPSSRRATAAADDAEHS</sequence>
<keyword evidence="1" id="KW-0812">Transmembrane</keyword>
<feature type="transmembrane region" description="Helical" evidence="1">
    <location>
        <begin position="78"/>
        <end position="97"/>
    </location>
</feature>
<keyword evidence="3" id="KW-1185">Reference proteome</keyword>
<dbReference type="AlphaFoldDB" id="A0A1I6EX21"/>
<proteinExistence type="predicted"/>
<dbReference type="EMBL" id="FOYL01000006">
    <property type="protein sequence ID" value="SFR22201.1"/>
    <property type="molecule type" value="Genomic_DNA"/>
</dbReference>
<feature type="transmembrane region" description="Helical" evidence="1">
    <location>
        <begin position="12"/>
        <end position="32"/>
    </location>
</feature>